<organism evidence="11 12">
    <name type="scientific">Nelumbo nucifera</name>
    <name type="common">Sacred lotus</name>
    <dbReference type="NCBI Taxonomy" id="4432"/>
    <lineage>
        <taxon>Eukaryota</taxon>
        <taxon>Viridiplantae</taxon>
        <taxon>Streptophyta</taxon>
        <taxon>Embryophyta</taxon>
        <taxon>Tracheophyta</taxon>
        <taxon>Spermatophyta</taxon>
        <taxon>Magnoliopsida</taxon>
        <taxon>Proteales</taxon>
        <taxon>Nelumbonaceae</taxon>
        <taxon>Nelumbo</taxon>
    </lineage>
</organism>
<evidence type="ECO:0000259" key="10">
    <source>
        <dbReference type="PROSITE" id="PS51017"/>
    </source>
</evidence>
<dbReference type="SMART" id="SM00448">
    <property type="entry name" value="REC"/>
    <property type="match status" value="1"/>
</dbReference>
<evidence type="ECO:0000256" key="3">
    <source>
        <dbReference type="ARBA" id="ARBA00023012"/>
    </source>
</evidence>
<dbReference type="STRING" id="4432.A0A1U7ZIS1"/>
<dbReference type="FunCoup" id="A0A1U7ZIS1">
    <property type="interactions" value="92"/>
</dbReference>
<keyword evidence="5 7" id="KW-0539">Nucleus</keyword>
<dbReference type="SUPFAM" id="SSF52172">
    <property type="entry name" value="CheY-like"/>
    <property type="match status" value="1"/>
</dbReference>
<dbReference type="CDD" id="cd17582">
    <property type="entry name" value="psREC_PRR"/>
    <property type="match status" value="1"/>
</dbReference>
<dbReference type="InterPro" id="IPR001789">
    <property type="entry name" value="Sig_transdc_resp-reg_receiver"/>
</dbReference>
<feature type="region of interest" description="Disordered" evidence="8">
    <location>
        <begin position="422"/>
        <end position="465"/>
    </location>
</feature>
<proteinExistence type="inferred from homology"/>
<dbReference type="InterPro" id="IPR045279">
    <property type="entry name" value="ARR-like"/>
</dbReference>
<dbReference type="Proteomes" id="UP000189703">
    <property type="component" value="Unplaced"/>
</dbReference>
<dbReference type="PANTHER" id="PTHR43874">
    <property type="entry name" value="TWO-COMPONENT RESPONSE REGULATOR"/>
    <property type="match status" value="1"/>
</dbReference>
<evidence type="ECO:0000313" key="11">
    <source>
        <dbReference type="Proteomes" id="UP000189703"/>
    </source>
</evidence>
<protein>
    <submittedName>
        <fullName evidence="12">Two-component response regulator-like PRR95</fullName>
    </submittedName>
</protein>
<evidence type="ECO:0000256" key="6">
    <source>
        <dbReference type="PROSITE-ProRule" id="PRU00169"/>
    </source>
</evidence>
<dbReference type="InterPro" id="IPR011006">
    <property type="entry name" value="CheY-like_superfamily"/>
</dbReference>
<dbReference type="GO" id="GO:0000160">
    <property type="term" value="P:phosphorelay signal transduction system"/>
    <property type="evidence" value="ECO:0007669"/>
    <property type="project" value="UniProtKB-KW"/>
</dbReference>
<keyword evidence="11" id="KW-1185">Reference proteome</keyword>
<dbReference type="InterPro" id="IPR010402">
    <property type="entry name" value="CCT_domain"/>
</dbReference>
<dbReference type="Gene3D" id="3.40.50.2300">
    <property type="match status" value="1"/>
</dbReference>
<feature type="compositionally biased region" description="Basic and acidic residues" evidence="8">
    <location>
        <begin position="422"/>
        <end position="440"/>
    </location>
</feature>
<evidence type="ECO:0000256" key="8">
    <source>
        <dbReference type="SAM" id="MobiDB-lite"/>
    </source>
</evidence>
<dbReference type="PANTHER" id="PTHR43874:SF146">
    <property type="entry name" value="TWO-COMPONENT RESPONSE REGULATOR-LIKE APRR9"/>
    <property type="match status" value="1"/>
</dbReference>
<comment type="similarity">
    <text evidence="2">Belongs to the ARR-like family.</text>
</comment>
<dbReference type="GO" id="GO:0005634">
    <property type="term" value="C:nucleus"/>
    <property type="evidence" value="ECO:0007669"/>
    <property type="project" value="UniProtKB-SubCell"/>
</dbReference>
<dbReference type="eggNOG" id="KOG1601">
    <property type="taxonomic scope" value="Eukaryota"/>
</dbReference>
<evidence type="ECO:0000256" key="2">
    <source>
        <dbReference type="ARBA" id="ARBA00010330"/>
    </source>
</evidence>
<evidence type="ECO:0000256" key="4">
    <source>
        <dbReference type="ARBA" id="ARBA00023108"/>
    </source>
</evidence>
<sequence>MGEFTVSSEDAMEVVLQEEEGEGETQEDKKKDSSATMVKWEEIFPRMFLRVLLVEADDSTRQIIAALLRKCSYRVSAVPDGLKAWEALKGRPHKIDLILTEVELPLISGFALLTLIMEHEICKNIPVIMMSSHDSISMVFKCMLRGAADFLIKPIRKNELRNLWQHVWRRQTSTGSGHGHQEGRPVQQKVEAISENNAASNHSSDYVARTQKNKQCSEKGSDTQSSCTKPDRQAENAYIQNMQDQLQPKRRSASPVSDSHIQKHGGCIDQNLLVHENRTEGKDQDYVRMITHSDDVAPETQSEDVYINTKTQSGYHEKVPLREAIDLIGAFDNHRSYDNTYRTVQEVVSCDTKIKSGLDDDQLGPTPLLELSLRRSYTIDPEKQRTDIRHALNHSNFSAFSWYNNRVMQQCVPLSASCATEQSERSINSDKQLSRQDNAKTSDASQQNGISSNNNHESMTSLVRQSGPSETVFRCSPLGVVHMPVSVRSMTFDDLRSSYGALIPPIFYTQSSPIPVWGQSSPVNQWELTVPLNSSLHSNPETCNSRQGYHPHSQNENYANKHKVHELEEHNMESAEHPGDVSPATGNSASSSLCNGAVSHLNSSGCGSICNGSNGNVTPAAAGRTTTESETDECIFIHDGIRGINSHRSTEREAALTKFRLKRKERCYEKKVRYQSRKKLAEQRPRVKGQFVRQMPMQPSIC</sequence>
<reference evidence="12" key="1">
    <citation type="submission" date="2025-08" db="UniProtKB">
        <authorList>
            <consortium name="RefSeq"/>
        </authorList>
    </citation>
    <scope>IDENTIFICATION</scope>
</reference>
<dbReference type="OrthoDB" id="60033at2759"/>
<dbReference type="Pfam" id="PF06203">
    <property type="entry name" value="CCT"/>
    <property type="match status" value="1"/>
</dbReference>
<comment type="caution">
    <text evidence="6">Lacks conserved residue(s) required for the propagation of feature annotation.</text>
</comment>
<dbReference type="GeneID" id="104593369"/>
<dbReference type="OMA" id="SNQENAF"/>
<dbReference type="GO" id="GO:0009736">
    <property type="term" value="P:cytokinin-activated signaling pathway"/>
    <property type="evidence" value="ECO:0007669"/>
    <property type="project" value="InterPro"/>
</dbReference>
<dbReference type="RefSeq" id="XP_010251440.1">
    <property type="nucleotide sequence ID" value="XM_010253138.2"/>
</dbReference>
<keyword evidence="3" id="KW-0902">Two-component regulatory system</keyword>
<feature type="region of interest" description="Disordered" evidence="8">
    <location>
        <begin position="197"/>
        <end position="231"/>
    </location>
</feature>
<dbReference type="PROSITE" id="PS51017">
    <property type="entry name" value="CCT"/>
    <property type="match status" value="1"/>
</dbReference>
<dbReference type="PROSITE" id="PS50110">
    <property type="entry name" value="RESPONSE_REGULATORY"/>
    <property type="match status" value="1"/>
</dbReference>
<evidence type="ECO:0000256" key="5">
    <source>
        <dbReference type="ARBA" id="ARBA00023242"/>
    </source>
</evidence>
<evidence type="ECO:0000256" key="1">
    <source>
        <dbReference type="ARBA" id="ARBA00004123"/>
    </source>
</evidence>
<keyword evidence="4" id="KW-0090">Biological rhythms</keyword>
<dbReference type="KEGG" id="nnu:104593369"/>
<dbReference type="GO" id="GO:0048511">
    <property type="term" value="P:rhythmic process"/>
    <property type="evidence" value="ECO:0007669"/>
    <property type="project" value="UniProtKB-KW"/>
</dbReference>
<gene>
    <name evidence="12" type="primary">LOC104593369</name>
</gene>
<feature type="compositionally biased region" description="Polar residues" evidence="8">
    <location>
        <begin position="441"/>
        <end position="465"/>
    </location>
</feature>
<feature type="domain" description="Response regulatory" evidence="9">
    <location>
        <begin position="50"/>
        <end position="168"/>
    </location>
</feature>
<accession>A0A1U7ZIS1</accession>
<dbReference type="AlphaFoldDB" id="A0A1U7ZIS1"/>
<dbReference type="Pfam" id="PF00072">
    <property type="entry name" value="Response_reg"/>
    <property type="match status" value="1"/>
</dbReference>
<evidence type="ECO:0000256" key="7">
    <source>
        <dbReference type="PROSITE-ProRule" id="PRU00357"/>
    </source>
</evidence>
<name>A0A1U7ZIS1_NELNU</name>
<comment type="subcellular location">
    <subcellularLocation>
        <location evidence="1 7">Nucleus</location>
    </subcellularLocation>
</comment>
<feature type="domain" description="CCT" evidence="10">
    <location>
        <begin position="652"/>
        <end position="694"/>
    </location>
</feature>
<evidence type="ECO:0000313" key="12">
    <source>
        <dbReference type="RefSeq" id="XP_010251440.1"/>
    </source>
</evidence>
<evidence type="ECO:0000259" key="9">
    <source>
        <dbReference type="PROSITE" id="PS50110"/>
    </source>
</evidence>
<dbReference type="InParanoid" id="A0A1U7ZIS1"/>